<feature type="compositionally biased region" description="Basic and acidic residues" evidence="1">
    <location>
        <begin position="7"/>
        <end position="21"/>
    </location>
</feature>
<evidence type="ECO:0000256" key="1">
    <source>
        <dbReference type="SAM" id="MobiDB-lite"/>
    </source>
</evidence>
<evidence type="ECO:0000313" key="2">
    <source>
        <dbReference type="EMBL" id="OCF31460.1"/>
    </source>
</evidence>
<dbReference type="EMBL" id="KV700134">
    <property type="protein sequence ID" value="OCF31460.1"/>
    <property type="molecule type" value="Genomic_DNA"/>
</dbReference>
<reference evidence="2 3" key="1">
    <citation type="submission" date="2013-07" db="EMBL/GenBank/DDBJ databases">
        <title>The Genome Sequence of Cryptococcus heveanensis BCC8398.</title>
        <authorList>
            <consortium name="The Broad Institute Genome Sequencing Platform"/>
            <person name="Cuomo C."/>
            <person name="Litvintseva A."/>
            <person name="Chen Y."/>
            <person name="Heitman J."/>
            <person name="Sun S."/>
            <person name="Springer D."/>
            <person name="Dromer F."/>
            <person name="Young S.K."/>
            <person name="Zeng Q."/>
            <person name="Gargeya S."/>
            <person name="Fitzgerald M."/>
            <person name="Abouelleil A."/>
            <person name="Alvarado L."/>
            <person name="Berlin A.M."/>
            <person name="Chapman S.B."/>
            <person name="Dewar J."/>
            <person name="Goldberg J."/>
            <person name="Griggs A."/>
            <person name="Gujja S."/>
            <person name="Hansen M."/>
            <person name="Howarth C."/>
            <person name="Imamovic A."/>
            <person name="Larimer J."/>
            <person name="McCowan C."/>
            <person name="Murphy C."/>
            <person name="Pearson M."/>
            <person name="Priest M."/>
            <person name="Roberts A."/>
            <person name="Saif S."/>
            <person name="Shea T."/>
            <person name="Sykes S."/>
            <person name="Wortman J."/>
            <person name="Nusbaum C."/>
            <person name="Birren B."/>
        </authorList>
    </citation>
    <scope>NUCLEOTIDE SEQUENCE [LARGE SCALE GENOMIC DNA]</scope>
    <source>
        <strain evidence="2 3">BCC8398</strain>
    </source>
</reference>
<feature type="region of interest" description="Disordered" evidence="1">
    <location>
        <begin position="1"/>
        <end position="44"/>
    </location>
</feature>
<sequence>MSESIVAEDHLQAVEERERVHPLSLWPKGQMAPKPRSSSRSTGAVVLLSRAEQERIKETGRIETRRFTAGEAKTDVSAESKWVKTDLSPSFAVAVQGQESKDTMQGLSYATDPPVSSLSTLMPDENTVMSALERGLARPRACVEYEHRHADPGIDGVFGAYGERAQTRSCGGNDRVLSALIIVLP</sequence>
<gene>
    <name evidence="2" type="ORF">I316_06862</name>
</gene>
<reference evidence="3" key="2">
    <citation type="submission" date="2013-12" db="EMBL/GenBank/DDBJ databases">
        <title>Evolution of pathogenesis and genome organization in the Tremellales.</title>
        <authorList>
            <person name="Cuomo C."/>
            <person name="Litvintseva A."/>
            <person name="Heitman J."/>
            <person name="Chen Y."/>
            <person name="Sun S."/>
            <person name="Springer D."/>
            <person name="Dromer F."/>
            <person name="Young S."/>
            <person name="Zeng Q."/>
            <person name="Chapman S."/>
            <person name="Gujja S."/>
            <person name="Saif S."/>
            <person name="Birren B."/>
        </authorList>
    </citation>
    <scope>NUCLEOTIDE SEQUENCE [LARGE SCALE GENOMIC DNA]</scope>
    <source>
        <strain evidence="3">BCC8398</strain>
    </source>
</reference>
<dbReference type="AlphaFoldDB" id="A0A1B9GK86"/>
<keyword evidence="3" id="KW-1185">Reference proteome</keyword>
<organism evidence="2 3">
    <name type="scientific">Kwoniella heveanensis BCC8398</name>
    <dbReference type="NCBI Taxonomy" id="1296120"/>
    <lineage>
        <taxon>Eukaryota</taxon>
        <taxon>Fungi</taxon>
        <taxon>Dikarya</taxon>
        <taxon>Basidiomycota</taxon>
        <taxon>Agaricomycotina</taxon>
        <taxon>Tremellomycetes</taxon>
        <taxon>Tremellales</taxon>
        <taxon>Cryptococcaceae</taxon>
        <taxon>Kwoniella</taxon>
    </lineage>
</organism>
<evidence type="ECO:0000313" key="3">
    <source>
        <dbReference type="Proteomes" id="UP000092666"/>
    </source>
</evidence>
<protein>
    <submittedName>
        <fullName evidence="2">Uncharacterized protein</fullName>
    </submittedName>
</protein>
<accession>A0A1B9GK86</accession>
<proteinExistence type="predicted"/>
<dbReference type="Proteomes" id="UP000092666">
    <property type="component" value="Unassembled WGS sequence"/>
</dbReference>
<name>A0A1B9GK86_9TREE</name>